<accession>A0A4R8M2Y1</accession>
<reference evidence="1 2" key="1">
    <citation type="submission" date="2019-03" db="EMBL/GenBank/DDBJ databases">
        <title>Genomic Encyclopedia of Type Strains, Phase III (KMG-III): the genomes of soil and plant-associated and newly described type strains.</title>
        <authorList>
            <person name="Whitman W."/>
        </authorList>
    </citation>
    <scope>NUCLEOTIDE SEQUENCE [LARGE SCALE GENOMIC DNA]</scope>
    <source>
        <strain evidence="1 2">LMG 29544</strain>
    </source>
</reference>
<proteinExistence type="predicted"/>
<dbReference type="EMBL" id="SORE01000001">
    <property type="protein sequence ID" value="TDY54778.1"/>
    <property type="molecule type" value="Genomic_DNA"/>
</dbReference>
<dbReference type="AlphaFoldDB" id="A0A4R8M2Y1"/>
<organism evidence="1 2">
    <name type="scientific">Paraburkholderia rhizosphaerae</name>
    <dbReference type="NCBI Taxonomy" id="480658"/>
    <lineage>
        <taxon>Bacteria</taxon>
        <taxon>Pseudomonadati</taxon>
        <taxon>Pseudomonadota</taxon>
        <taxon>Betaproteobacteria</taxon>
        <taxon>Burkholderiales</taxon>
        <taxon>Burkholderiaceae</taxon>
        <taxon>Paraburkholderia</taxon>
    </lineage>
</organism>
<dbReference type="Proteomes" id="UP000295509">
    <property type="component" value="Unassembled WGS sequence"/>
</dbReference>
<gene>
    <name evidence="1" type="ORF">BX592_101234</name>
</gene>
<name>A0A4R8M2Y1_9BURK</name>
<evidence type="ECO:0000313" key="2">
    <source>
        <dbReference type="Proteomes" id="UP000295509"/>
    </source>
</evidence>
<sequence length="49" mass="5002">MSGLSDTVVHRFSTPSSGVSAYDEPVTYGGASCIDVKSASFCCVDNGPV</sequence>
<dbReference type="RefSeq" id="WP_166676286.1">
    <property type="nucleotide sequence ID" value="NZ_JBHLUW010000027.1"/>
</dbReference>
<comment type="caution">
    <text evidence="1">The sequence shown here is derived from an EMBL/GenBank/DDBJ whole genome shotgun (WGS) entry which is preliminary data.</text>
</comment>
<protein>
    <submittedName>
        <fullName evidence="1">Uncharacterized protein</fullName>
    </submittedName>
</protein>
<evidence type="ECO:0000313" key="1">
    <source>
        <dbReference type="EMBL" id="TDY54778.1"/>
    </source>
</evidence>
<keyword evidence="2" id="KW-1185">Reference proteome</keyword>